<accession>A0A7H1MEA4</accession>
<dbReference type="SUPFAM" id="SSF50789">
    <property type="entry name" value="Herpes virus serine proteinase, assemblin"/>
    <property type="match status" value="1"/>
</dbReference>
<dbReference type="GO" id="GO:0008233">
    <property type="term" value="F:peptidase activity"/>
    <property type="evidence" value="ECO:0007669"/>
    <property type="project" value="UniProtKB-KW"/>
</dbReference>
<evidence type="ECO:0000313" key="6">
    <source>
        <dbReference type="Proteomes" id="UP000516412"/>
    </source>
</evidence>
<keyword evidence="1" id="KW-1188">Viral release from host cell</keyword>
<dbReference type="AlphaFoldDB" id="A0A7H1MEA4"/>
<proteinExistence type="predicted"/>
<gene>
    <name evidence="5" type="ORF">H7A79_1633</name>
</gene>
<organism evidence="5 6">
    <name type="scientific">Neisseria musculi</name>
    <dbReference type="NCBI Taxonomy" id="1815583"/>
    <lineage>
        <taxon>Bacteria</taxon>
        <taxon>Pseudomonadati</taxon>
        <taxon>Pseudomonadota</taxon>
        <taxon>Betaproteobacteria</taxon>
        <taxon>Neisseriales</taxon>
        <taxon>Neisseriaceae</taxon>
        <taxon>Neisseria</taxon>
    </lineage>
</organism>
<name>A0A7H1MEA4_9NEIS</name>
<evidence type="ECO:0000259" key="4">
    <source>
        <dbReference type="Pfam" id="PF04586"/>
    </source>
</evidence>
<keyword evidence="3" id="KW-0378">Hydrolase</keyword>
<keyword evidence="2 5" id="KW-0645">Protease</keyword>
<dbReference type="Proteomes" id="UP000516412">
    <property type="component" value="Chromosome"/>
</dbReference>
<dbReference type="NCBIfam" id="TIGR01543">
    <property type="entry name" value="proheadase_HK97"/>
    <property type="match status" value="1"/>
</dbReference>
<dbReference type="KEGG" id="nmus:H7A79_1633"/>
<reference evidence="5" key="1">
    <citation type="submission" date="2024-06" db="EMBL/GenBank/DDBJ databases">
        <title>Complete Genome Sequence of mouse commensal type strain Neisseria musculi.</title>
        <authorList>
            <person name="Thapa E."/>
            <person name="Aluvathingal J."/>
            <person name="Nadendla S."/>
            <person name="Mehta A."/>
            <person name="Tettelin H."/>
            <person name="Weyand N.J."/>
        </authorList>
    </citation>
    <scope>NUCLEOTIDE SEQUENCE</scope>
    <source>
        <strain evidence="5">NW831</strain>
    </source>
</reference>
<dbReference type="Pfam" id="PF04586">
    <property type="entry name" value="Peptidase_S78"/>
    <property type="match status" value="1"/>
</dbReference>
<dbReference type="RefSeq" id="WP_186999992.1">
    <property type="nucleotide sequence ID" value="NZ_CP060414.2"/>
</dbReference>
<sequence length="217" mass="24147">MKTKHLEIALEIKSVDENGTFTGYGSVFHNEDSYGDIVRPGAFKKSLEKWAAKGRLPPMLWQHWRGDPIGVFTKMQEDDHGLYVEGRLLIDDIPQARAAYALLKEKALGGMSIGYREITTRQNEDGTQDLLELDLWEVSIVTFPANEAATVDSVKADFSDGLPTLPEFEKFLRDAGFSKAQATAIASHGLRQLLRDAEDPEAKDIESALNILKGIKQ</sequence>
<evidence type="ECO:0000256" key="2">
    <source>
        <dbReference type="ARBA" id="ARBA00022670"/>
    </source>
</evidence>
<keyword evidence="6" id="KW-1185">Reference proteome</keyword>
<feature type="domain" description="Prohead serine protease" evidence="4">
    <location>
        <begin position="10"/>
        <end position="157"/>
    </location>
</feature>
<dbReference type="EMBL" id="CP060414">
    <property type="protein sequence ID" value="QNT59969.1"/>
    <property type="molecule type" value="Genomic_DNA"/>
</dbReference>
<dbReference type="InterPro" id="IPR054613">
    <property type="entry name" value="Peptidase_S78_dom"/>
</dbReference>
<dbReference type="InterPro" id="IPR006433">
    <property type="entry name" value="Prohead_protease"/>
</dbReference>
<evidence type="ECO:0000256" key="3">
    <source>
        <dbReference type="ARBA" id="ARBA00022801"/>
    </source>
</evidence>
<protein>
    <submittedName>
        <fullName evidence="5">Phage prohead protease HK97 family</fullName>
    </submittedName>
</protein>
<evidence type="ECO:0000256" key="1">
    <source>
        <dbReference type="ARBA" id="ARBA00022612"/>
    </source>
</evidence>
<evidence type="ECO:0000313" key="5">
    <source>
        <dbReference type="EMBL" id="QNT59969.1"/>
    </source>
</evidence>
<dbReference type="GO" id="GO:0006508">
    <property type="term" value="P:proteolysis"/>
    <property type="evidence" value="ECO:0007669"/>
    <property type="project" value="UniProtKB-KW"/>
</dbReference>